<feature type="region of interest" description="Disordered" evidence="1">
    <location>
        <begin position="34"/>
        <end position="107"/>
    </location>
</feature>
<dbReference type="EMBL" id="HBGK01013723">
    <property type="protein sequence ID" value="CAD9278197.1"/>
    <property type="molecule type" value="Transcribed_RNA"/>
</dbReference>
<name>A0A7S1UVT5_9STRA</name>
<sequence length="324" mass="34992">MTTMNGEEKVAAPAMTVQGYSFYLNVMVVNSNTASDAGAAPGTKATDEKPEDDPTAPTTPVPEDKEAAPEEFGLPEEETPTTEETAEETSDATPAETNGGGQIIASNTPASAARKKYLMDGKAFMSSITKRAQSLVEQEIPTPTLKTPDGAKKLVQDSRNFMGNLGTTISKRANAFVASKTMMSRAQIAVEEAIPLVTKEMGAVELSITKRFQQGPVFVLEVDMKGCNVAALMEATQGKDAAQHYEQVVSGLQALDMKESLTTFQTEVIPLVRTQLMQKASELIPAKMKSKPSNADLEIECIALDDQEEAKYLFNFLAFMEQMK</sequence>
<protein>
    <submittedName>
        <fullName evidence="2">Uncharacterized protein</fullName>
    </submittedName>
</protein>
<reference evidence="2" key="1">
    <citation type="submission" date="2021-01" db="EMBL/GenBank/DDBJ databases">
        <authorList>
            <person name="Corre E."/>
            <person name="Pelletier E."/>
            <person name="Niang G."/>
            <person name="Scheremetjew M."/>
            <person name="Finn R."/>
            <person name="Kale V."/>
            <person name="Holt S."/>
            <person name="Cochrane G."/>
            <person name="Meng A."/>
            <person name="Brown T."/>
            <person name="Cohen L."/>
        </authorList>
    </citation>
    <scope>NUCLEOTIDE SEQUENCE</scope>
    <source>
        <strain evidence="2">CCMP 410</strain>
    </source>
</reference>
<dbReference type="AlphaFoldDB" id="A0A7S1UVT5"/>
<evidence type="ECO:0000256" key="1">
    <source>
        <dbReference type="SAM" id="MobiDB-lite"/>
    </source>
</evidence>
<feature type="compositionally biased region" description="Acidic residues" evidence="1">
    <location>
        <begin position="73"/>
        <end position="90"/>
    </location>
</feature>
<organism evidence="2">
    <name type="scientific">Grammatophora oceanica</name>
    <dbReference type="NCBI Taxonomy" id="210454"/>
    <lineage>
        <taxon>Eukaryota</taxon>
        <taxon>Sar</taxon>
        <taxon>Stramenopiles</taxon>
        <taxon>Ochrophyta</taxon>
        <taxon>Bacillariophyta</taxon>
        <taxon>Fragilariophyceae</taxon>
        <taxon>Fragilariophycidae</taxon>
        <taxon>Rhabdonematales</taxon>
        <taxon>Grammatophoraceae</taxon>
        <taxon>Grammatophora</taxon>
    </lineage>
</organism>
<accession>A0A7S1UVT5</accession>
<evidence type="ECO:0000313" key="2">
    <source>
        <dbReference type="EMBL" id="CAD9278197.1"/>
    </source>
</evidence>
<gene>
    <name evidence="2" type="ORF">GOCE00092_LOCUS7106</name>
</gene>
<proteinExistence type="predicted"/>